<dbReference type="Pfam" id="PF24390">
    <property type="entry name" value="PRTase-CE"/>
    <property type="match status" value="1"/>
</dbReference>
<sequence length="335" mass="38779">MSNKLRTIERMELEVNSIDEKRSIRASKLRSFYETLAAQLFQQFEPTKKVSQRVSRDFMVRLNDWLEHYEDHEDQWIAFRSIEYLFFAGQQEFEELYRCAFDNIIKPWLVDMASIDIFSPDASERLDIELEAVWPCPVTDSLRINGFLHLTGLSGKSLRPDWLSMRQFSCPAKIKLYQVKEGIKYLVLIEDFVGSGGQVSRALRFAAAEFEGPILLIPLLVCAPGDRKIKGVISDLKRKNIHYKPVTVLADECLVSEVPNISEPKLFSDLRNIMKTGYKTMNFNLDGEEFGWKKIGSLVVMYSNCPNNTPPIFHHRTTTWNPLFPRSERELKVIA</sequence>
<name>A0ABZ2DIE3_9PSED</name>
<protein>
    <recommendedName>
        <fullName evidence="1">PRTase-CE domain-containing protein</fullName>
    </recommendedName>
</protein>
<evidence type="ECO:0000313" key="2">
    <source>
        <dbReference type="EMBL" id="WWA77116.1"/>
    </source>
</evidence>
<gene>
    <name evidence="2" type="ORF">QYQ93_02435</name>
</gene>
<organism evidence="2 3">
    <name type="scientific">Pseudomonas khavaziana</name>
    <dbReference type="NCBI Taxonomy" id="2842351"/>
    <lineage>
        <taxon>Bacteria</taxon>
        <taxon>Pseudomonadati</taxon>
        <taxon>Pseudomonadota</taxon>
        <taxon>Gammaproteobacteria</taxon>
        <taxon>Pseudomonadales</taxon>
        <taxon>Pseudomonadaceae</taxon>
        <taxon>Pseudomonas</taxon>
    </lineage>
</organism>
<evidence type="ECO:0000259" key="1">
    <source>
        <dbReference type="Pfam" id="PF24390"/>
    </source>
</evidence>
<accession>A0ABZ2DIE3</accession>
<dbReference type="InterPro" id="IPR056920">
    <property type="entry name" value="PRTase-CE"/>
</dbReference>
<dbReference type="RefSeq" id="WP_338476248.1">
    <property type="nucleotide sequence ID" value="NZ_CP129946.1"/>
</dbReference>
<reference evidence="2 3" key="1">
    <citation type="submission" date="2023-07" db="EMBL/GenBank/DDBJ databases">
        <title>Plant endophyte Pseudomonas khavaziana can be used to control wheat stem rot.</title>
        <authorList>
            <person name="Guo S."/>
            <person name="Shen X."/>
        </authorList>
    </citation>
    <scope>NUCLEOTIDE SEQUENCE [LARGE SCALE GENOMIC DNA]</scope>
    <source>
        <strain evidence="2 3">SR9</strain>
    </source>
</reference>
<dbReference type="EMBL" id="CP129946">
    <property type="protein sequence ID" value="WWA77116.1"/>
    <property type="molecule type" value="Genomic_DNA"/>
</dbReference>
<keyword evidence="3" id="KW-1185">Reference proteome</keyword>
<proteinExistence type="predicted"/>
<feature type="domain" description="PRTase-CE" evidence="1">
    <location>
        <begin position="63"/>
        <end position="326"/>
    </location>
</feature>
<evidence type="ECO:0000313" key="3">
    <source>
        <dbReference type="Proteomes" id="UP001347174"/>
    </source>
</evidence>
<dbReference type="Proteomes" id="UP001347174">
    <property type="component" value="Chromosome"/>
</dbReference>